<dbReference type="OrthoDB" id="10262814at2759"/>
<name>A0A6A5UTT9_9PLEO</name>
<evidence type="ECO:0000259" key="1">
    <source>
        <dbReference type="PROSITE" id="PS50181"/>
    </source>
</evidence>
<keyword evidence="3" id="KW-1185">Reference proteome</keyword>
<feature type="domain" description="F-box" evidence="1">
    <location>
        <begin position="1"/>
        <end position="30"/>
    </location>
</feature>
<dbReference type="PROSITE" id="PS50181">
    <property type="entry name" value="FBOX"/>
    <property type="match status" value="1"/>
</dbReference>
<dbReference type="InterPro" id="IPR001810">
    <property type="entry name" value="F-box_dom"/>
</dbReference>
<sequence>MSFTKLPSELQIEVFSNLSNKDLKNVRAVSTCCRDNASVWLFRSIIACARYQAMGAFQKISLHPIYREYVKEVVFDATEYDRALAENEHEYQRNVDNHNDLKHTVGWFRHAKFKQYQQLYRDQEAMKDDGILLHTVAKAFEWMPHVHSIVYCARPRHIPIEKKDMRDILPRVFWHMPPRRFSWTTPENGFHHLIGAVALARYTKVREFHVDPYPLDYSQARPDFGFGFKDFLFANPDYLESGKCFFRNLTRVELALTAKTPHSLAPMLLEVSRNMRTLLSEAKELRHLGVRMDLFANLALSSTNHRSSFAHFGLSTEWQKLQSINIEGIHATEDELHGLVHRGRYTLESMEFSRCVLTSGKWSNIVEEVVYGTQIGAFVLNRVNEEYVGDERFATMSSEDAEQWYYEGEVGRNAKGERCFEERPGKSVYAWRNLLTGTA</sequence>
<accession>A0A6A5UTT9</accession>
<dbReference type="EMBL" id="ML976718">
    <property type="protein sequence ID" value="KAF1968613.1"/>
    <property type="molecule type" value="Genomic_DNA"/>
</dbReference>
<reference evidence="2" key="1">
    <citation type="journal article" date="2020" name="Stud. Mycol.">
        <title>101 Dothideomycetes genomes: a test case for predicting lifestyles and emergence of pathogens.</title>
        <authorList>
            <person name="Haridas S."/>
            <person name="Albert R."/>
            <person name="Binder M."/>
            <person name="Bloem J."/>
            <person name="Labutti K."/>
            <person name="Salamov A."/>
            <person name="Andreopoulos B."/>
            <person name="Baker S."/>
            <person name="Barry K."/>
            <person name="Bills G."/>
            <person name="Bluhm B."/>
            <person name="Cannon C."/>
            <person name="Castanera R."/>
            <person name="Culley D."/>
            <person name="Daum C."/>
            <person name="Ezra D."/>
            <person name="Gonzalez J."/>
            <person name="Henrissat B."/>
            <person name="Kuo A."/>
            <person name="Liang C."/>
            <person name="Lipzen A."/>
            <person name="Lutzoni F."/>
            <person name="Magnuson J."/>
            <person name="Mondo S."/>
            <person name="Nolan M."/>
            <person name="Ohm R."/>
            <person name="Pangilinan J."/>
            <person name="Park H.-J."/>
            <person name="Ramirez L."/>
            <person name="Alfaro M."/>
            <person name="Sun H."/>
            <person name="Tritt A."/>
            <person name="Yoshinaga Y."/>
            <person name="Zwiers L.-H."/>
            <person name="Turgeon B."/>
            <person name="Goodwin S."/>
            <person name="Spatafora J."/>
            <person name="Crous P."/>
            <person name="Grigoriev I."/>
        </authorList>
    </citation>
    <scope>NUCLEOTIDE SEQUENCE</scope>
    <source>
        <strain evidence="2">CBS 107.79</strain>
    </source>
</reference>
<protein>
    <recommendedName>
        <fullName evidence="1">F-box domain-containing protein</fullName>
    </recommendedName>
</protein>
<gene>
    <name evidence="2" type="ORF">BU23DRAFT_514387</name>
</gene>
<dbReference type="InterPro" id="IPR036047">
    <property type="entry name" value="F-box-like_dom_sf"/>
</dbReference>
<evidence type="ECO:0000313" key="3">
    <source>
        <dbReference type="Proteomes" id="UP000800036"/>
    </source>
</evidence>
<proteinExistence type="predicted"/>
<dbReference type="Pfam" id="PF00646">
    <property type="entry name" value="F-box"/>
    <property type="match status" value="1"/>
</dbReference>
<organism evidence="2 3">
    <name type="scientific">Bimuria novae-zelandiae CBS 107.79</name>
    <dbReference type="NCBI Taxonomy" id="1447943"/>
    <lineage>
        <taxon>Eukaryota</taxon>
        <taxon>Fungi</taxon>
        <taxon>Dikarya</taxon>
        <taxon>Ascomycota</taxon>
        <taxon>Pezizomycotina</taxon>
        <taxon>Dothideomycetes</taxon>
        <taxon>Pleosporomycetidae</taxon>
        <taxon>Pleosporales</taxon>
        <taxon>Massarineae</taxon>
        <taxon>Didymosphaeriaceae</taxon>
        <taxon>Bimuria</taxon>
    </lineage>
</organism>
<dbReference type="Proteomes" id="UP000800036">
    <property type="component" value="Unassembled WGS sequence"/>
</dbReference>
<evidence type="ECO:0000313" key="2">
    <source>
        <dbReference type="EMBL" id="KAF1968613.1"/>
    </source>
</evidence>
<dbReference type="AlphaFoldDB" id="A0A6A5UTT9"/>
<dbReference type="SUPFAM" id="SSF81383">
    <property type="entry name" value="F-box domain"/>
    <property type="match status" value="1"/>
</dbReference>